<feature type="compositionally biased region" description="Basic and acidic residues" evidence="1">
    <location>
        <begin position="20"/>
        <end position="36"/>
    </location>
</feature>
<keyword evidence="2" id="KW-0472">Membrane</keyword>
<accession>A0A8H5CHE2</accession>
<keyword evidence="2" id="KW-0812">Transmembrane</keyword>
<dbReference type="EMBL" id="JAACJN010000521">
    <property type="protein sequence ID" value="KAF5340838.1"/>
    <property type="molecule type" value="Genomic_DNA"/>
</dbReference>
<dbReference type="Gene3D" id="2.60.120.260">
    <property type="entry name" value="Galactose-binding domain-like"/>
    <property type="match status" value="1"/>
</dbReference>
<feature type="region of interest" description="Disordered" evidence="1">
    <location>
        <begin position="17"/>
        <end position="40"/>
    </location>
</feature>
<dbReference type="OrthoDB" id="342281at2759"/>
<evidence type="ECO:0000313" key="3">
    <source>
        <dbReference type="EMBL" id="KAF5340838.1"/>
    </source>
</evidence>
<protein>
    <recommendedName>
        <fullName evidence="5">SUN domain-containing protein</fullName>
    </recommendedName>
</protein>
<sequence length="252" mass="27314">MHTRKKRAPSYANDDFWPEYLKEKPGPVKDGGERTHSSYPYADSSAERSFDLVKSSSNVIQVFVGSIFSAFATCSRLVWSLSNALGGSIIVIFIITSSIGAFIPSDIRSHVPRPCASRAPPTAPADLSPPLGALNHTETDADYALANDGAYVIKALTSPTAGLRPLSLLEKVAAVARGYDKSQIHINPPSIVLEDGLDSGCWKFEGSQGHVALSLTSPILWQGFGLHFPKKRSLTDETIRQAPKDILLWHLS</sequence>
<evidence type="ECO:0008006" key="5">
    <source>
        <dbReference type="Google" id="ProtNLM"/>
    </source>
</evidence>
<keyword evidence="4" id="KW-1185">Reference proteome</keyword>
<feature type="transmembrane region" description="Helical" evidence="2">
    <location>
        <begin position="85"/>
        <end position="103"/>
    </location>
</feature>
<evidence type="ECO:0000256" key="1">
    <source>
        <dbReference type="SAM" id="MobiDB-lite"/>
    </source>
</evidence>
<dbReference type="AlphaFoldDB" id="A0A8H5CHE2"/>
<gene>
    <name evidence="3" type="ORF">D9757_015439</name>
</gene>
<proteinExistence type="predicted"/>
<keyword evidence="2" id="KW-1133">Transmembrane helix</keyword>
<evidence type="ECO:0000256" key="2">
    <source>
        <dbReference type="SAM" id="Phobius"/>
    </source>
</evidence>
<organism evidence="3 4">
    <name type="scientific">Collybiopsis confluens</name>
    <dbReference type="NCBI Taxonomy" id="2823264"/>
    <lineage>
        <taxon>Eukaryota</taxon>
        <taxon>Fungi</taxon>
        <taxon>Dikarya</taxon>
        <taxon>Basidiomycota</taxon>
        <taxon>Agaricomycotina</taxon>
        <taxon>Agaricomycetes</taxon>
        <taxon>Agaricomycetidae</taxon>
        <taxon>Agaricales</taxon>
        <taxon>Marasmiineae</taxon>
        <taxon>Omphalotaceae</taxon>
        <taxon>Collybiopsis</taxon>
    </lineage>
</organism>
<name>A0A8H5CHE2_9AGAR</name>
<evidence type="ECO:0000313" key="4">
    <source>
        <dbReference type="Proteomes" id="UP000518752"/>
    </source>
</evidence>
<dbReference type="Proteomes" id="UP000518752">
    <property type="component" value="Unassembled WGS sequence"/>
</dbReference>
<reference evidence="3 4" key="1">
    <citation type="journal article" date="2020" name="ISME J.">
        <title>Uncovering the hidden diversity of litter-decomposition mechanisms in mushroom-forming fungi.</title>
        <authorList>
            <person name="Floudas D."/>
            <person name="Bentzer J."/>
            <person name="Ahren D."/>
            <person name="Johansson T."/>
            <person name="Persson P."/>
            <person name="Tunlid A."/>
        </authorList>
    </citation>
    <scope>NUCLEOTIDE SEQUENCE [LARGE SCALE GENOMIC DNA]</scope>
    <source>
        <strain evidence="3 4">CBS 406.79</strain>
    </source>
</reference>
<comment type="caution">
    <text evidence="3">The sequence shown here is derived from an EMBL/GenBank/DDBJ whole genome shotgun (WGS) entry which is preliminary data.</text>
</comment>